<dbReference type="InterPro" id="IPR000477">
    <property type="entry name" value="RT_dom"/>
</dbReference>
<dbReference type="EMBL" id="QRBI01000144">
    <property type="protein sequence ID" value="RMC00645.1"/>
    <property type="molecule type" value="Genomic_DNA"/>
</dbReference>
<keyword evidence="3" id="KW-1185">Reference proteome</keyword>
<sequence>METVGHPRRLEEVYRKDLKEDPGSYRPISLTSVPGKVTEEIIMGAITSQMKHVIGKSQHGFTKGKSYLTNLIIFNGKETCLAVVGYAVDIVYLDFSKAFEMVSHSLLLVKLM</sequence>
<accession>A0A3M0JIZ4</accession>
<gene>
    <name evidence="2" type="ORF">DUI87_23262</name>
</gene>
<dbReference type="AlphaFoldDB" id="A0A3M0JIZ4"/>
<dbReference type="Proteomes" id="UP000269221">
    <property type="component" value="Unassembled WGS sequence"/>
</dbReference>
<feature type="domain" description="Reverse transcriptase" evidence="1">
    <location>
        <begin position="19"/>
        <end position="110"/>
    </location>
</feature>
<name>A0A3M0JIZ4_HIRRU</name>
<evidence type="ECO:0000313" key="3">
    <source>
        <dbReference type="Proteomes" id="UP000269221"/>
    </source>
</evidence>
<comment type="caution">
    <text evidence="2">The sequence shown here is derived from an EMBL/GenBank/DDBJ whole genome shotgun (WGS) entry which is preliminary data.</text>
</comment>
<organism evidence="2 3">
    <name type="scientific">Hirundo rustica rustica</name>
    <dbReference type="NCBI Taxonomy" id="333673"/>
    <lineage>
        <taxon>Eukaryota</taxon>
        <taxon>Metazoa</taxon>
        <taxon>Chordata</taxon>
        <taxon>Craniata</taxon>
        <taxon>Vertebrata</taxon>
        <taxon>Euteleostomi</taxon>
        <taxon>Archelosauria</taxon>
        <taxon>Archosauria</taxon>
        <taxon>Dinosauria</taxon>
        <taxon>Saurischia</taxon>
        <taxon>Theropoda</taxon>
        <taxon>Coelurosauria</taxon>
        <taxon>Aves</taxon>
        <taxon>Neognathae</taxon>
        <taxon>Neoaves</taxon>
        <taxon>Telluraves</taxon>
        <taxon>Australaves</taxon>
        <taxon>Passeriformes</taxon>
        <taxon>Sylvioidea</taxon>
        <taxon>Hirundinidae</taxon>
        <taxon>Hirundo</taxon>
    </lineage>
</organism>
<proteinExistence type="predicted"/>
<dbReference type="Pfam" id="PF00078">
    <property type="entry name" value="RVT_1"/>
    <property type="match status" value="1"/>
</dbReference>
<evidence type="ECO:0000313" key="2">
    <source>
        <dbReference type="EMBL" id="RMC00645.1"/>
    </source>
</evidence>
<reference evidence="2 3" key="1">
    <citation type="submission" date="2018-07" db="EMBL/GenBank/DDBJ databases">
        <title>A high quality draft genome assembly of the barn swallow (H. rustica rustica).</title>
        <authorList>
            <person name="Formenti G."/>
            <person name="Chiara M."/>
            <person name="Poveda L."/>
            <person name="Francoijs K.-J."/>
            <person name="Bonisoli-Alquati A."/>
            <person name="Canova L."/>
            <person name="Gianfranceschi L."/>
            <person name="Horner D.S."/>
            <person name="Saino N."/>
        </authorList>
    </citation>
    <scope>NUCLEOTIDE SEQUENCE [LARGE SCALE GENOMIC DNA]</scope>
    <source>
        <strain evidence="2">Chelidonia</strain>
        <tissue evidence="2">Blood</tissue>
    </source>
</reference>
<dbReference type="OrthoDB" id="416119at2759"/>
<protein>
    <recommendedName>
        <fullName evidence="1">Reverse transcriptase domain-containing protein</fullName>
    </recommendedName>
</protein>
<dbReference type="PANTHER" id="PTHR33332">
    <property type="entry name" value="REVERSE TRANSCRIPTASE DOMAIN-CONTAINING PROTEIN"/>
    <property type="match status" value="1"/>
</dbReference>
<evidence type="ECO:0000259" key="1">
    <source>
        <dbReference type="Pfam" id="PF00078"/>
    </source>
</evidence>